<dbReference type="EMBL" id="BAABHF010000061">
    <property type="protein sequence ID" value="GAA4518944.1"/>
    <property type="molecule type" value="Genomic_DNA"/>
</dbReference>
<evidence type="ECO:0000313" key="2">
    <source>
        <dbReference type="Proteomes" id="UP001500503"/>
    </source>
</evidence>
<protein>
    <recommendedName>
        <fullName evidence="3">Secreted protein</fullName>
    </recommendedName>
</protein>
<gene>
    <name evidence="1" type="ORF">GCM10023191_093810</name>
</gene>
<reference evidence="2" key="1">
    <citation type="journal article" date="2019" name="Int. J. Syst. Evol. Microbiol.">
        <title>The Global Catalogue of Microorganisms (GCM) 10K type strain sequencing project: providing services to taxonomists for standard genome sequencing and annotation.</title>
        <authorList>
            <consortium name="The Broad Institute Genomics Platform"/>
            <consortium name="The Broad Institute Genome Sequencing Center for Infectious Disease"/>
            <person name="Wu L."/>
            <person name="Ma J."/>
        </authorList>
    </citation>
    <scope>NUCLEOTIDE SEQUENCE [LARGE SCALE GENOMIC DNA]</scope>
    <source>
        <strain evidence="2">JCM 17933</strain>
    </source>
</reference>
<organism evidence="1 2">
    <name type="scientific">Actinoallomurus oryzae</name>
    <dbReference type="NCBI Taxonomy" id="502180"/>
    <lineage>
        <taxon>Bacteria</taxon>
        <taxon>Bacillati</taxon>
        <taxon>Actinomycetota</taxon>
        <taxon>Actinomycetes</taxon>
        <taxon>Streptosporangiales</taxon>
        <taxon>Thermomonosporaceae</taxon>
        <taxon>Actinoallomurus</taxon>
    </lineage>
</organism>
<keyword evidence="2" id="KW-1185">Reference proteome</keyword>
<comment type="caution">
    <text evidence="1">The sequence shown here is derived from an EMBL/GenBank/DDBJ whole genome shotgun (WGS) entry which is preliminary data.</text>
</comment>
<evidence type="ECO:0000313" key="1">
    <source>
        <dbReference type="EMBL" id="GAA4518944.1"/>
    </source>
</evidence>
<name>A0ABP8R620_9ACTN</name>
<evidence type="ECO:0008006" key="3">
    <source>
        <dbReference type="Google" id="ProtNLM"/>
    </source>
</evidence>
<dbReference type="RefSeq" id="WP_345475124.1">
    <property type="nucleotide sequence ID" value="NZ_BAABHF010000061.1"/>
</dbReference>
<accession>A0ABP8R620</accession>
<proteinExistence type="predicted"/>
<dbReference type="Proteomes" id="UP001500503">
    <property type="component" value="Unassembled WGS sequence"/>
</dbReference>
<sequence>MSLPRRGCLLTATACAALLLVGAIFIVWQVLTWDPRGPDVRDPRACPGSNVSLAEVAGHFGVTIPADAKDLRFSSDLHPLFGEYSLQLSFQTTASGLHAFLATAGLPRVDTADGSDDEVPAPVEGPSCGFGSVSLSHPRYYGEFPTSTGQFERQVAVDESDKARPRVVLSALDL</sequence>